<organism evidence="1 2">
    <name type="scientific">Penicillium capsulatum</name>
    <dbReference type="NCBI Taxonomy" id="69766"/>
    <lineage>
        <taxon>Eukaryota</taxon>
        <taxon>Fungi</taxon>
        <taxon>Dikarya</taxon>
        <taxon>Ascomycota</taxon>
        <taxon>Pezizomycotina</taxon>
        <taxon>Eurotiomycetes</taxon>
        <taxon>Eurotiomycetidae</taxon>
        <taxon>Eurotiales</taxon>
        <taxon>Aspergillaceae</taxon>
        <taxon>Penicillium</taxon>
    </lineage>
</organism>
<keyword evidence="2" id="KW-1185">Reference proteome</keyword>
<evidence type="ECO:0000313" key="1">
    <source>
        <dbReference type="EMBL" id="KAJ5184096.1"/>
    </source>
</evidence>
<protein>
    <submittedName>
        <fullName evidence="1">Uncharacterized protein</fullName>
    </submittedName>
</protein>
<dbReference type="Proteomes" id="UP001146351">
    <property type="component" value="Unassembled WGS sequence"/>
</dbReference>
<evidence type="ECO:0000313" key="2">
    <source>
        <dbReference type="Proteomes" id="UP001146351"/>
    </source>
</evidence>
<reference evidence="1" key="2">
    <citation type="journal article" date="2023" name="IMA Fungus">
        <title>Comparative genomic study of the Penicillium genus elucidates a diverse pangenome and 15 lateral gene transfer events.</title>
        <authorList>
            <person name="Petersen C."/>
            <person name="Sorensen T."/>
            <person name="Nielsen M.R."/>
            <person name="Sondergaard T.E."/>
            <person name="Sorensen J.L."/>
            <person name="Fitzpatrick D.A."/>
            <person name="Frisvad J.C."/>
            <person name="Nielsen K.L."/>
        </authorList>
    </citation>
    <scope>NUCLEOTIDE SEQUENCE</scope>
    <source>
        <strain evidence="1">IBT 21917</strain>
    </source>
</reference>
<dbReference type="EMBL" id="JAPQKO010000001">
    <property type="protein sequence ID" value="KAJ5184096.1"/>
    <property type="molecule type" value="Genomic_DNA"/>
</dbReference>
<comment type="caution">
    <text evidence="1">The sequence shown here is derived from an EMBL/GenBank/DDBJ whole genome shotgun (WGS) entry which is preliminary data.</text>
</comment>
<dbReference type="OrthoDB" id="5337308at2759"/>
<accession>A0A9W9IYA2</accession>
<name>A0A9W9IYA2_9EURO</name>
<dbReference type="AlphaFoldDB" id="A0A9W9IYA2"/>
<proteinExistence type="predicted"/>
<reference evidence="1" key="1">
    <citation type="submission" date="2022-11" db="EMBL/GenBank/DDBJ databases">
        <authorList>
            <person name="Petersen C."/>
        </authorList>
    </citation>
    <scope>NUCLEOTIDE SEQUENCE</scope>
    <source>
        <strain evidence="1">IBT 21917</strain>
    </source>
</reference>
<sequence length="350" mass="40105">MSKNHSWLTNVKFVATIDTNRDSCRSTDFNITDSKLLCYTYLTHILHQCDIENHEGDEHASLTADDCTVWSLHSYTSPVARGSVRRDSNDDEYARCEAKGTDYLLGLDKYLADPNTKDIANVPEQEMQQKYSIEWNPIKVAAIPELALVPGVEESDKFWDLDVHNKPNIPGLRYQNRLSPQAGVLQAMSNYGRIGSSKMPQRWSTVIGQLWVHASARDNVPTSNLKWILRARIDNDETIKVLTVVMTRAKVNLKKQPSRLTGMRQDRYTVKKTFKRTDPSFRAILGTPNGKGIPHLLRERKDVLGKKTIRDISVFVNLKTPQFPEWYILFGLSEYNKEDEEDEKEDCVIM</sequence>
<gene>
    <name evidence="1" type="ORF">N7492_001712</name>
</gene>